<dbReference type="SUPFAM" id="SSF48452">
    <property type="entry name" value="TPR-like"/>
    <property type="match status" value="1"/>
</dbReference>
<dbReference type="PRINTS" id="PR01021">
    <property type="entry name" value="OMPADOMAIN"/>
</dbReference>
<dbReference type="SUPFAM" id="SSF103088">
    <property type="entry name" value="OmpA-like"/>
    <property type="match status" value="1"/>
</dbReference>
<dbReference type="InterPro" id="IPR011659">
    <property type="entry name" value="WD40"/>
</dbReference>
<comment type="caution">
    <text evidence="6">The sequence shown here is derived from an EMBL/GenBank/DDBJ whole genome shotgun (WGS) entry which is preliminary data.</text>
</comment>
<dbReference type="InterPro" id="IPR006665">
    <property type="entry name" value="OmpA-like"/>
</dbReference>
<dbReference type="Pfam" id="PF00691">
    <property type="entry name" value="OmpA"/>
    <property type="match status" value="1"/>
</dbReference>
<keyword evidence="6" id="KW-0282">Flagellum</keyword>
<keyword evidence="6" id="KW-0969">Cilium</keyword>
<evidence type="ECO:0000256" key="2">
    <source>
        <dbReference type="ARBA" id="ARBA00023136"/>
    </source>
</evidence>
<dbReference type="PANTHER" id="PTHR30329:SF21">
    <property type="entry name" value="LIPOPROTEIN YIAD-RELATED"/>
    <property type="match status" value="1"/>
</dbReference>
<dbReference type="Gene3D" id="2.120.10.30">
    <property type="entry name" value="TolB, C-terminal domain"/>
    <property type="match status" value="1"/>
</dbReference>
<accession>A0A4Q9BH86</accession>
<dbReference type="InterPro" id="IPR006664">
    <property type="entry name" value="OMP_bac"/>
</dbReference>
<dbReference type="PANTHER" id="PTHR30329">
    <property type="entry name" value="STATOR ELEMENT OF FLAGELLAR MOTOR COMPLEX"/>
    <property type="match status" value="1"/>
</dbReference>
<proteinExistence type="predicted"/>
<evidence type="ECO:0000256" key="4">
    <source>
        <dbReference type="PROSITE-ProRule" id="PRU00473"/>
    </source>
</evidence>
<dbReference type="EMBL" id="SEWY01000001">
    <property type="protein sequence ID" value="TBH75514.1"/>
    <property type="molecule type" value="Genomic_DNA"/>
</dbReference>
<evidence type="ECO:0000256" key="1">
    <source>
        <dbReference type="ARBA" id="ARBA00004442"/>
    </source>
</evidence>
<sequence length="668" mass="74430">MKFVKPFNSSIYLFLTVITGVLSGCNYDARLFKKAKQNFEVGEYEWTIREVKPLAQRYYRAKETNYFVAESYRLSNRIQYATPYYLIAKEKGYDDKNINLHLAYAAKANGKYADARKYLKEFIDSKPSRELVVKAEIELDNLPSVEEYSKKPSPVKIQGLVGNTNQAEFGPIKIGDELILTSSKKPLIYKNNGLPFLGLYKARLKSPGEIEKLELFSANLLDANANEGTPAFSKDGNTMVFARGNSGKSKDPSPDVDLYISTKRDGNWSTPERLAISDSIGWDGSPAFSRDGKTLYFSSNRRGGKGGLDLYRAPMDNSGRFGRPINLGSTINTRGNELFPYVSEDGKLYFSSDGHPSLGGLDLFVASRSGDEIQIEHLGVPINSVGDDFGLFLADSTQGYFSSNRVGGKGDDDIYYFESTGSEDRWWSNEIMISESGEAAKVALYHLRTQIVNARNKPIAKAKVGIKRNGEIQPVLFSNAEGYLDIIDLNPADQISFNASKEKYLTKRSEFLMDGREIPKQLLKKELTDTTFDHKITLGLAEVGEEISALFDVNPIYYDLDKSNIRPDAAAELDKIVQVLKDNPAISIELGSHTDARASAGYNLKLSQRRAESAVKYIIEHGIEASRIKAKGYGETQLINGCSDGVDCSEEAHQENRRTEFKITDLND</sequence>
<evidence type="ECO:0000313" key="6">
    <source>
        <dbReference type="EMBL" id="TBH75514.1"/>
    </source>
</evidence>
<dbReference type="InterPro" id="IPR036737">
    <property type="entry name" value="OmpA-like_sf"/>
</dbReference>
<dbReference type="CDD" id="cd07185">
    <property type="entry name" value="OmpA_C-like"/>
    <property type="match status" value="1"/>
</dbReference>
<keyword evidence="6" id="KW-0966">Cell projection</keyword>
<dbReference type="PROSITE" id="PS51123">
    <property type="entry name" value="OMPA_2"/>
    <property type="match status" value="1"/>
</dbReference>
<dbReference type="OrthoDB" id="1488841at2"/>
<name>A0A4Q9BH86_9BACT</name>
<dbReference type="AlphaFoldDB" id="A0A4Q9BH86"/>
<dbReference type="InterPro" id="IPR011042">
    <property type="entry name" value="6-blade_b-propeller_TolB-like"/>
</dbReference>
<dbReference type="RefSeq" id="WP_130922633.1">
    <property type="nucleotide sequence ID" value="NZ_JAANOL010000005.1"/>
</dbReference>
<dbReference type="Pfam" id="PF07676">
    <property type="entry name" value="PD40"/>
    <property type="match status" value="3"/>
</dbReference>
<evidence type="ECO:0000259" key="5">
    <source>
        <dbReference type="PROSITE" id="PS51123"/>
    </source>
</evidence>
<comment type="subcellular location">
    <subcellularLocation>
        <location evidence="1">Cell outer membrane</location>
    </subcellularLocation>
</comment>
<organism evidence="6 7">
    <name type="scientific">Aquirufa antheringensis</name>
    <dbReference type="NCBI Taxonomy" id="2516559"/>
    <lineage>
        <taxon>Bacteria</taxon>
        <taxon>Pseudomonadati</taxon>
        <taxon>Bacteroidota</taxon>
        <taxon>Cytophagia</taxon>
        <taxon>Cytophagales</taxon>
        <taxon>Flectobacillaceae</taxon>
        <taxon>Aquirufa</taxon>
    </lineage>
</organism>
<dbReference type="InterPro" id="IPR011990">
    <property type="entry name" value="TPR-like_helical_dom_sf"/>
</dbReference>
<dbReference type="PROSITE" id="PS51257">
    <property type="entry name" value="PROKAR_LIPOPROTEIN"/>
    <property type="match status" value="1"/>
</dbReference>
<gene>
    <name evidence="6" type="ORF">EWU20_02725</name>
</gene>
<dbReference type="SUPFAM" id="SSF82171">
    <property type="entry name" value="DPP6 N-terminal domain-like"/>
    <property type="match status" value="1"/>
</dbReference>
<dbReference type="Proteomes" id="UP000293583">
    <property type="component" value="Unassembled WGS sequence"/>
</dbReference>
<keyword evidence="3" id="KW-0998">Cell outer membrane</keyword>
<evidence type="ECO:0000313" key="7">
    <source>
        <dbReference type="Proteomes" id="UP000293583"/>
    </source>
</evidence>
<dbReference type="GO" id="GO:0009279">
    <property type="term" value="C:cell outer membrane"/>
    <property type="evidence" value="ECO:0007669"/>
    <property type="project" value="UniProtKB-SubCell"/>
</dbReference>
<dbReference type="Gene3D" id="3.30.1330.60">
    <property type="entry name" value="OmpA-like domain"/>
    <property type="match status" value="1"/>
</dbReference>
<dbReference type="InterPro" id="IPR050330">
    <property type="entry name" value="Bact_OuterMem_StrucFunc"/>
</dbReference>
<keyword evidence="7" id="KW-1185">Reference proteome</keyword>
<keyword evidence="2 4" id="KW-0472">Membrane</keyword>
<protein>
    <submittedName>
        <fullName evidence="6">Flagellar motor protein MotB</fullName>
    </submittedName>
</protein>
<evidence type="ECO:0000256" key="3">
    <source>
        <dbReference type="ARBA" id="ARBA00023237"/>
    </source>
</evidence>
<feature type="domain" description="OmpA-like" evidence="5">
    <location>
        <begin position="545"/>
        <end position="667"/>
    </location>
</feature>
<dbReference type="Gene3D" id="1.25.40.10">
    <property type="entry name" value="Tetratricopeptide repeat domain"/>
    <property type="match status" value="1"/>
</dbReference>
<reference evidence="6 7" key="1">
    <citation type="submission" date="2019-02" db="EMBL/GenBank/DDBJ databases">
        <title>Genome of a new Bacteroidetes strain.</title>
        <authorList>
            <person name="Pitt A."/>
        </authorList>
    </citation>
    <scope>NUCLEOTIDE SEQUENCE [LARGE SCALE GENOMIC DNA]</scope>
    <source>
        <strain evidence="6 7">103A-SOEBACH</strain>
    </source>
</reference>